<name>A0ABN6I6G4_9HELI</name>
<protein>
    <submittedName>
        <fullName evidence="1">Uncharacterized protein</fullName>
    </submittedName>
</protein>
<organism evidence="1 2">
    <name type="scientific">Helicobacter gastrofelis</name>
    <dbReference type="NCBI Taxonomy" id="2849642"/>
    <lineage>
        <taxon>Bacteria</taxon>
        <taxon>Pseudomonadati</taxon>
        <taxon>Campylobacterota</taxon>
        <taxon>Epsilonproteobacteria</taxon>
        <taxon>Campylobacterales</taxon>
        <taxon>Helicobacteraceae</taxon>
        <taxon>Helicobacter</taxon>
    </lineage>
</organism>
<proteinExistence type="predicted"/>
<sequence>MASSFKYTQRDKARILKITTRTLQRWRYTKPELFAIIEAGFKMLEKIHSQELYSQEVQDLLQQIDSLQKTSK</sequence>
<evidence type="ECO:0000313" key="1">
    <source>
        <dbReference type="EMBL" id="BCZ19164.1"/>
    </source>
</evidence>
<reference evidence="1 2" key="1">
    <citation type="submission" date="2021-07" db="EMBL/GenBank/DDBJ databases">
        <title>Novel Helicobacter sp. Isolated from a cat.</title>
        <authorList>
            <person name="Rimbara E."/>
            <person name="Suzuki M."/>
        </authorList>
    </citation>
    <scope>NUCLEOTIDE SEQUENCE [LARGE SCALE GENOMIC DNA]</scope>
    <source>
        <strain evidence="2">NHP19-012</strain>
    </source>
</reference>
<dbReference type="EMBL" id="AP024819">
    <property type="protein sequence ID" value="BCZ19164.1"/>
    <property type="molecule type" value="Genomic_DNA"/>
</dbReference>
<accession>A0ABN6I6G4</accession>
<gene>
    <name evidence="1" type="ORF">NHP190012_08060</name>
</gene>
<evidence type="ECO:0000313" key="2">
    <source>
        <dbReference type="Proteomes" id="UP000826146"/>
    </source>
</evidence>
<dbReference type="RefSeq" id="WP_104690612.1">
    <property type="nucleotide sequence ID" value="NZ_AP024819.1"/>
</dbReference>
<dbReference type="Proteomes" id="UP000826146">
    <property type="component" value="Chromosome"/>
</dbReference>
<keyword evidence="2" id="KW-1185">Reference proteome</keyword>